<protein>
    <submittedName>
        <fullName evidence="2">Uncharacterized protein</fullName>
    </submittedName>
</protein>
<dbReference type="AlphaFoldDB" id="A0A6G0WZ45"/>
<dbReference type="Proteomes" id="UP000481153">
    <property type="component" value="Unassembled WGS sequence"/>
</dbReference>
<evidence type="ECO:0000313" key="3">
    <source>
        <dbReference type="Proteomes" id="UP000481153"/>
    </source>
</evidence>
<name>A0A6G0WZ45_9STRA</name>
<dbReference type="VEuPathDB" id="FungiDB:AeMF1_015245"/>
<feature type="compositionally biased region" description="Polar residues" evidence="1">
    <location>
        <begin position="1"/>
        <end position="13"/>
    </location>
</feature>
<gene>
    <name evidence="2" type="ORF">Ae201684_010127</name>
</gene>
<dbReference type="OrthoDB" id="79100at2759"/>
<dbReference type="EMBL" id="VJMJ01000128">
    <property type="protein sequence ID" value="KAF0732797.1"/>
    <property type="molecule type" value="Genomic_DNA"/>
</dbReference>
<organism evidence="2 3">
    <name type="scientific">Aphanomyces euteiches</name>
    <dbReference type="NCBI Taxonomy" id="100861"/>
    <lineage>
        <taxon>Eukaryota</taxon>
        <taxon>Sar</taxon>
        <taxon>Stramenopiles</taxon>
        <taxon>Oomycota</taxon>
        <taxon>Saprolegniomycetes</taxon>
        <taxon>Saprolegniales</taxon>
        <taxon>Verrucalvaceae</taxon>
        <taxon>Aphanomyces</taxon>
    </lineage>
</organism>
<sequence>MSTSSFLNYTPQWAPSKGQPMSPARPSPSDDIAANTSEEALLVLLDNFAPYATHKTHGVRACQCMVSCLEKLKLEQHTVPHATLKHLYAAFRRVRNTNNTCAKVYATRGIGLLCEMAGGLRHLST</sequence>
<evidence type="ECO:0000256" key="1">
    <source>
        <dbReference type="SAM" id="MobiDB-lite"/>
    </source>
</evidence>
<keyword evidence="3" id="KW-1185">Reference proteome</keyword>
<evidence type="ECO:0000313" key="2">
    <source>
        <dbReference type="EMBL" id="KAF0732797.1"/>
    </source>
</evidence>
<proteinExistence type="predicted"/>
<accession>A0A6G0WZ45</accession>
<comment type="caution">
    <text evidence="2">The sequence shown here is derived from an EMBL/GenBank/DDBJ whole genome shotgun (WGS) entry which is preliminary data.</text>
</comment>
<reference evidence="2 3" key="1">
    <citation type="submission" date="2019-07" db="EMBL/GenBank/DDBJ databases">
        <title>Genomics analysis of Aphanomyces spp. identifies a new class of oomycete effector associated with host adaptation.</title>
        <authorList>
            <person name="Gaulin E."/>
        </authorList>
    </citation>
    <scope>NUCLEOTIDE SEQUENCE [LARGE SCALE GENOMIC DNA]</scope>
    <source>
        <strain evidence="2 3">ATCC 201684</strain>
    </source>
</reference>
<feature type="region of interest" description="Disordered" evidence="1">
    <location>
        <begin position="1"/>
        <end position="32"/>
    </location>
</feature>